<dbReference type="EMBL" id="GBXM01038257">
    <property type="protein sequence ID" value="JAH70320.1"/>
    <property type="molecule type" value="Transcribed_RNA"/>
</dbReference>
<accession>A0A0E9UYR9</accession>
<reference evidence="1" key="1">
    <citation type="submission" date="2014-11" db="EMBL/GenBank/DDBJ databases">
        <authorList>
            <person name="Amaro Gonzalez C."/>
        </authorList>
    </citation>
    <scope>NUCLEOTIDE SEQUENCE</scope>
</reference>
<proteinExistence type="predicted"/>
<organism evidence="1">
    <name type="scientific">Anguilla anguilla</name>
    <name type="common">European freshwater eel</name>
    <name type="synonym">Muraena anguilla</name>
    <dbReference type="NCBI Taxonomy" id="7936"/>
    <lineage>
        <taxon>Eukaryota</taxon>
        <taxon>Metazoa</taxon>
        <taxon>Chordata</taxon>
        <taxon>Craniata</taxon>
        <taxon>Vertebrata</taxon>
        <taxon>Euteleostomi</taxon>
        <taxon>Actinopterygii</taxon>
        <taxon>Neopterygii</taxon>
        <taxon>Teleostei</taxon>
        <taxon>Anguilliformes</taxon>
        <taxon>Anguillidae</taxon>
        <taxon>Anguilla</taxon>
    </lineage>
</organism>
<evidence type="ECO:0000313" key="1">
    <source>
        <dbReference type="EMBL" id="JAH70320.1"/>
    </source>
</evidence>
<sequence length="25" mass="2844">MAPMHSGVAWFSTPMTAMSQTLFWQ</sequence>
<name>A0A0E9UYR9_ANGAN</name>
<dbReference type="AlphaFoldDB" id="A0A0E9UYR9"/>
<reference evidence="1" key="2">
    <citation type="journal article" date="2015" name="Fish Shellfish Immunol.">
        <title>Early steps in the European eel (Anguilla anguilla)-Vibrio vulnificus interaction in the gills: Role of the RtxA13 toxin.</title>
        <authorList>
            <person name="Callol A."/>
            <person name="Pajuelo D."/>
            <person name="Ebbesson L."/>
            <person name="Teles M."/>
            <person name="MacKenzie S."/>
            <person name="Amaro C."/>
        </authorList>
    </citation>
    <scope>NUCLEOTIDE SEQUENCE</scope>
</reference>
<protein>
    <submittedName>
        <fullName evidence="1">Uncharacterized protein</fullName>
    </submittedName>
</protein>